<feature type="transmembrane region" description="Helical" evidence="1">
    <location>
        <begin position="88"/>
        <end position="112"/>
    </location>
</feature>
<dbReference type="AlphaFoldDB" id="A0A285X456"/>
<keyword evidence="3" id="KW-1185">Reference proteome</keyword>
<dbReference type="InterPro" id="IPR007403">
    <property type="entry name" value="DUF456"/>
</dbReference>
<dbReference type="Proteomes" id="UP000219193">
    <property type="component" value="Unassembled WGS sequence"/>
</dbReference>
<evidence type="ECO:0000256" key="1">
    <source>
        <dbReference type="SAM" id="Phobius"/>
    </source>
</evidence>
<dbReference type="PANTHER" id="PTHR39165:SF1">
    <property type="entry name" value="DUF456 DOMAIN-CONTAINING PROTEIN"/>
    <property type="match status" value="1"/>
</dbReference>
<proteinExistence type="predicted"/>
<reference evidence="3" key="1">
    <citation type="submission" date="2017-09" db="EMBL/GenBank/DDBJ databases">
        <authorList>
            <person name="Varghese N."/>
            <person name="Submissions S."/>
        </authorList>
    </citation>
    <scope>NUCLEOTIDE SEQUENCE [LARGE SCALE GENOMIC DNA]</scope>
    <source>
        <strain evidence="3">CGMCC 1.12641</strain>
    </source>
</reference>
<keyword evidence="1" id="KW-0472">Membrane</keyword>
<dbReference type="RefSeq" id="WP_097055490.1">
    <property type="nucleotide sequence ID" value="NZ_OCMF01000001.1"/>
</dbReference>
<name>A0A285X456_9FLAO</name>
<evidence type="ECO:0000313" key="3">
    <source>
        <dbReference type="Proteomes" id="UP000219193"/>
    </source>
</evidence>
<keyword evidence="1" id="KW-0812">Transmembrane</keyword>
<dbReference type="EMBL" id="OCMF01000001">
    <property type="protein sequence ID" value="SOC79786.1"/>
    <property type="molecule type" value="Genomic_DNA"/>
</dbReference>
<evidence type="ECO:0000313" key="2">
    <source>
        <dbReference type="EMBL" id="SOC79786.1"/>
    </source>
</evidence>
<gene>
    <name evidence="2" type="ORF">SAMN06296241_1322</name>
</gene>
<accession>A0A285X456</accession>
<sequence>MDLIIVALAAVLMLVGVLGSFLPMLPGIPLSWAGLLVLHLTSAVPTNYTFLGVTLLITIVIFALQYAIPALGTKYLGGSKQGMWGATLGLFAGIFIPIPFAILIAPFVGAYIGEVLNKADSRTALKAASGSFIGLLASTFMEFVVTAIFLLLFIWKVWEYRFVLFNF</sequence>
<protein>
    <recommendedName>
        <fullName evidence="4">DUF456 domain-containing protein</fullName>
    </recommendedName>
</protein>
<dbReference type="OrthoDB" id="9808460at2"/>
<dbReference type="PANTHER" id="PTHR39165">
    <property type="entry name" value="IG HYPOTHETICAL 17883"/>
    <property type="match status" value="1"/>
</dbReference>
<evidence type="ECO:0008006" key="4">
    <source>
        <dbReference type="Google" id="ProtNLM"/>
    </source>
</evidence>
<keyword evidence="1" id="KW-1133">Transmembrane helix</keyword>
<dbReference type="Pfam" id="PF04306">
    <property type="entry name" value="DUF456"/>
    <property type="match status" value="1"/>
</dbReference>
<organism evidence="2 3">
    <name type="scientific">Salinimicrobium sediminis</name>
    <dbReference type="NCBI Taxonomy" id="1343891"/>
    <lineage>
        <taxon>Bacteria</taxon>
        <taxon>Pseudomonadati</taxon>
        <taxon>Bacteroidota</taxon>
        <taxon>Flavobacteriia</taxon>
        <taxon>Flavobacteriales</taxon>
        <taxon>Flavobacteriaceae</taxon>
        <taxon>Salinimicrobium</taxon>
    </lineage>
</organism>
<feature type="transmembrane region" description="Helical" evidence="1">
    <location>
        <begin position="132"/>
        <end position="155"/>
    </location>
</feature>
<feature type="transmembrane region" description="Helical" evidence="1">
    <location>
        <begin position="49"/>
        <end position="68"/>
    </location>
</feature>